<accession>A0A6L9S3K6</accession>
<dbReference type="PANTHER" id="PTHR42879:SF2">
    <property type="entry name" value="3-OXOACYL-[ACYL-CARRIER-PROTEIN] REDUCTASE FABG"/>
    <property type="match status" value="1"/>
</dbReference>
<proteinExistence type="inferred from homology"/>
<evidence type="ECO:0000259" key="3">
    <source>
        <dbReference type="SMART" id="SM00822"/>
    </source>
</evidence>
<dbReference type="InterPro" id="IPR057326">
    <property type="entry name" value="KR_dom"/>
</dbReference>
<keyword evidence="2" id="KW-0560">Oxidoreductase</keyword>
<dbReference type="FunFam" id="3.40.50.720:FF:000173">
    <property type="entry name" value="3-oxoacyl-[acyl-carrier protein] reductase"/>
    <property type="match status" value="1"/>
</dbReference>
<feature type="domain" description="Ketoreductase" evidence="3">
    <location>
        <begin position="22"/>
        <end position="202"/>
    </location>
</feature>
<dbReference type="InterPro" id="IPR002347">
    <property type="entry name" value="SDR_fam"/>
</dbReference>
<dbReference type="SMART" id="SM00822">
    <property type="entry name" value="PKS_KR"/>
    <property type="match status" value="1"/>
</dbReference>
<comment type="similarity">
    <text evidence="1">Belongs to the short-chain dehydrogenases/reductases (SDR) family.</text>
</comment>
<keyword evidence="5" id="KW-1185">Reference proteome</keyword>
<dbReference type="InterPro" id="IPR036291">
    <property type="entry name" value="NAD(P)-bd_dom_sf"/>
</dbReference>
<reference evidence="4 5" key="1">
    <citation type="submission" date="2020-02" db="EMBL/GenBank/DDBJ databases">
        <authorList>
            <person name="Li X.-J."/>
            <person name="Han X.-M."/>
        </authorList>
    </citation>
    <scope>NUCLEOTIDE SEQUENCE [LARGE SCALE GENOMIC DNA]</scope>
    <source>
        <strain evidence="4 5">CCTCC AB 2017055</strain>
    </source>
</reference>
<evidence type="ECO:0000256" key="1">
    <source>
        <dbReference type="ARBA" id="ARBA00006484"/>
    </source>
</evidence>
<dbReference type="PANTHER" id="PTHR42879">
    <property type="entry name" value="3-OXOACYL-(ACYL-CARRIER-PROTEIN) REDUCTASE"/>
    <property type="match status" value="1"/>
</dbReference>
<dbReference type="AlphaFoldDB" id="A0A6L9S3K6"/>
<dbReference type="PRINTS" id="PR00080">
    <property type="entry name" value="SDRFAMILY"/>
</dbReference>
<dbReference type="GO" id="GO:0016491">
    <property type="term" value="F:oxidoreductase activity"/>
    <property type="evidence" value="ECO:0007669"/>
    <property type="project" value="UniProtKB-KW"/>
</dbReference>
<dbReference type="SUPFAM" id="SSF51735">
    <property type="entry name" value="NAD(P)-binding Rossmann-fold domains"/>
    <property type="match status" value="1"/>
</dbReference>
<dbReference type="EMBL" id="JAAGOA010000002">
    <property type="protein sequence ID" value="NED99171.1"/>
    <property type="molecule type" value="Genomic_DNA"/>
</dbReference>
<dbReference type="GO" id="GO:0032787">
    <property type="term" value="P:monocarboxylic acid metabolic process"/>
    <property type="evidence" value="ECO:0007669"/>
    <property type="project" value="UniProtKB-ARBA"/>
</dbReference>
<dbReference type="Gene3D" id="3.40.50.720">
    <property type="entry name" value="NAD(P)-binding Rossmann-like Domain"/>
    <property type="match status" value="1"/>
</dbReference>
<sequence length="273" mass="28740">MEEQTSTDPLPRTVPPGPLHGRVALVTGGSRGIGRATAMALAADGATVAVNYRSGKDEALQVVAEIEEAGGTAAAFGADVSDYEQARGLVDEVLAVHSELHILVNNAGISKDNLIYAMDPQDWLDVMKVNFGGVFNCTKAILDHAMVTRDAVIVNVSSVMGERGWTGESNYAASKGAVDAFTRSAAIELARFGIRVNAVLPGFAPTELVSELSTGEVAKHLKRQIPMRDFATVEQVASAIRFLAGPESEYMTGVLLNIDGGGMAGLGLGRLKW</sequence>
<dbReference type="PROSITE" id="PS00061">
    <property type="entry name" value="ADH_SHORT"/>
    <property type="match status" value="1"/>
</dbReference>
<dbReference type="InterPro" id="IPR050259">
    <property type="entry name" value="SDR"/>
</dbReference>
<dbReference type="PRINTS" id="PR00081">
    <property type="entry name" value="GDHRDH"/>
</dbReference>
<organism evidence="4 5">
    <name type="scientific">Phytoactinopolyspora halotolerans</name>
    <dbReference type="NCBI Taxonomy" id="1981512"/>
    <lineage>
        <taxon>Bacteria</taxon>
        <taxon>Bacillati</taxon>
        <taxon>Actinomycetota</taxon>
        <taxon>Actinomycetes</taxon>
        <taxon>Jiangellales</taxon>
        <taxon>Jiangellaceae</taxon>
        <taxon>Phytoactinopolyspora</taxon>
    </lineage>
</organism>
<dbReference type="Pfam" id="PF13561">
    <property type="entry name" value="adh_short_C2"/>
    <property type="match status" value="1"/>
</dbReference>
<gene>
    <name evidence="4" type="ORF">G1H10_03210</name>
</gene>
<evidence type="ECO:0000313" key="4">
    <source>
        <dbReference type="EMBL" id="NED99171.1"/>
    </source>
</evidence>
<evidence type="ECO:0000313" key="5">
    <source>
        <dbReference type="Proteomes" id="UP000475214"/>
    </source>
</evidence>
<name>A0A6L9S3K6_9ACTN</name>
<protein>
    <submittedName>
        <fullName evidence="4">3-oxoacyl-ACP reductase FabG</fullName>
    </submittedName>
</protein>
<evidence type="ECO:0000256" key="2">
    <source>
        <dbReference type="ARBA" id="ARBA00023002"/>
    </source>
</evidence>
<dbReference type="Proteomes" id="UP000475214">
    <property type="component" value="Unassembled WGS sequence"/>
</dbReference>
<dbReference type="InterPro" id="IPR020904">
    <property type="entry name" value="Sc_DH/Rdtase_CS"/>
</dbReference>
<dbReference type="RefSeq" id="WP_163732596.1">
    <property type="nucleotide sequence ID" value="NZ_JAAGOA010000002.1"/>
</dbReference>
<comment type="caution">
    <text evidence="4">The sequence shown here is derived from an EMBL/GenBank/DDBJ whole genome shotgun (WGS) entry which is preliminary data.</text>
</comment>